<dbReference type="InterPro" id="IPR042095">
    <property type="entry name" value="SUMF_sf"/>
</dbReference>
<organism evidence="3 4">
    <name type="scientific">Brevundimonas vitisensis</name>
    <dbReference type="NCBI Taxonomy" id="2800818"/>
    <lineage>
        <taxon>Bacteria</taxon>
        <taxon>Pseudomonadati</taxon>
        <taxon>Pseudomonadota</taxon>
        <taxon>Alphaproteobacteria</taxon>
        <taxon>Caulobacterales</taxon>
        <taxon>Caulobacteraceae</taxon>
        <taxon>Brevundimonas</taxon>
    </lineage>
</organism>
<feature type="chain" id="PRO_5045462518" evidence="1">
    <location>
        <begin position="26"/>
        <end position="303"/>
    </location>
</feature>
<feature type="domain" description="Sulfatase-modifying factor enzyme-like" evidence="2">
    <location>
        <begin position="45"/>
        <end position="300"/>
    </location>
</feature>
<evidence type="ECO:0000313" key="4">
    <source>
        <dbReference type="Proteomes" id="UP000595448"/>
    </source>
</evidence>
<dbReference type="SUPFAM" id="SSF56436">
    <property type="entry name" value="C-type lectin-like"/>
    <property type="match status" value="1"/>
</dbReference>
<dbReference type="PANTHER" id="PTHR23150">
    <property type="entry name" value="SULFATASE MODIFYING FACTOR 1, 2"/>
    <property type="match status" value="1"/>
</dbReference>
<accession>A0ABX7BM61</accession>
<dbReference type="PANTHER" id="PTHR23150:SF35">
    <property type="entry name" value="BLL6746 PROTEIN"/>
    <property type="match status" value="1"/>
</dbReference>
<keyword evidence="1" id="KW-0732">Signal</keyword>
<dbReference type="InterPro" id="IPR005532">
    <property type="entry name" value="SUMF_dom"/>
</dbReference>
<dbReference type="Gene3D" id="3.90.1580.10">
    <property type="entry name" value="paralog of FGE (formylglycine-generating enzyme)"/>
    <property type="match status" value="1"/>
</dbReference>
<dbReference type="EMBL" id="CP067977">
    <property type="protein sequence ID" value="QQQ18653.1"/>
    <property type="molecule type" value="Genomic_DNA"/>
</dbReference>
<sequence>MTCRTLGQALVAAFVMATLATVAHAQEAYRPGETFRDILSDGVSGPEMVVVPQGRFLMGSPASEEGREFTEGPQVEITIPRPFAVGKYELTWDEWEQCVARQGCQDNTRKGFSATSDPDWWGDAGYGRGRRPVINVSKEDAEAYVAWLSAETGETYRLLSEAEWEYAARSGSTGRFSWGEAEPTCEAGQENRANFNGPHSVGFLAGCTGRRTETVGFSAPNAFGLYDMHGNVREWTKDCFHVGLEGIPTDGSPWLTDCARGGEGNVFRGGSFTGGVAQMRSAARQATPRREVNLGFRIARELD</sequence>
<gene>
    <name evidence="3" type="ORF">JIP62_00400</name>
</gene>
<dbReference type="InterPro" id="IPR016187">
    <property type="entry name" value="CTDL_fold"/>
</dbReference>
<proteinExistence type="predicted"/>
<evidence type="ECO:0000313" key="3">
    <source>
        <dbReference type="EMBL" id="QQQ18653.1"/>
    </source>
</evidence>
<reference evidence="3 4" key="1">
    <citation type="submission" date="2021-01" db="EMBL/GenBank/DDBJ databases">
        <title>Brevundimonas vitis sp. nov., an bacterium isolated from grape (Vitis vinifera).</title>
        <authorList>
            <person name="Jiang L."/>
            <person name="Lee J."/>
        </authorList>
    </citation>
    <scope>NUCLEOTIDE SEQUENCE [LARGE SCALE GENOMIC DNA]</scope>
    <source>
        <strain evidence="3 4">GRTSA-9</strain>
    </source>
</reference>
<protein>
    <submittedName>
        <fullName evidence="3">Formylglycine-generating enzyme family protein</fullName>
    </submittedName>
</protein>
<dbReference type="Pfam" id="PF03781">
    <property type="entry name" value="FGE-sulfatase"/>
    <property type="match status" value="1"/>
</dbReference>
<evidence type="ECO:0000259" key="2">
    <source>
        <dbReference type="Pfam" id="PF03781"/>
    </source>
</evidence>
<name>A0ABX7BM61_9CAUL</name>
<dbReference type="RefSeq" id="WP_201103012.1">
    <property type="nucleotide sequence ID" value="NZ_CP067977.1"/>
</dbReference>
<dbReference type="InterPro" id="IPR051043">
    <property type="entry name" value="Sulfatase_Mod_Factor_Kinase"/>
</dbReference>
<dbReference type="Proteomes" id="UP000595448">
    <property type="component" value="Chromosome"/>
</dbReference>
<keyword evidence="4" id="KW-1185">Reference proteome</keyword>
<evidence type="ECO:0000256" key="1">
    <source>
        <dbReference type="SAM" id="SignalP"/>
    </source>
</evidence>
<feature type="signal peptide" evidence="1">
    <location>
        <begin position="1"/>
        <end position="25"/>
    </location>
</feature>